<protein>
    <recommendedName>
        <fullName evidence="1">DUF1722 domain-containing protein</fullName>
    </recommendedName>
</protein>
<sequence>MTERIRIGISSCLLGNKVRHDGGHKFDSYIVNVLGRYLDFVPVCPEVECGLPTPREPMRLAGDVHSPRLMTSKTWQDKTEQMQTWADSKVRELEGQGLCGFIFKRGSPSSGMERVKVYPFTDPREVKNVGAPVLKGSGLFARTFMEHFPLLPVEEEGRLNDPVLRENFIERLFVVRRWYDLLESGMAPGAVVEFHTRHKLLLLAHSTQKYREMGRLVAAVREYSPEQFRTEYRRLLMEALSVRATAGRHANVQQHIMGYFRRQLTTDEKQELVEIIDRYRNGLVPLIVPVTMLNHYVRKYGDEYLAGQYYLNPHPVELKLRNHI</sequence>
<dbReference type="InterPro" id="IPR007553">
    <property type="entry name" value="2-thiour_desulf"/>
</dbReference>
<reference evidence="2 3" key="1">
    <citation type="journal article" date="2011" name="J. Bacteriol.">
        <title>Complete genome sequence and updated annotation of Desulfovibrio alaskensis G20.</title>
        <authorList>
            <person name="Hauser L.J."/>
            <person name="Land M.L."/>
            <person name="Brown S.D."/>
            <person name="Larimer F."/>
            <person name="Keller K.L."/>
            <person name="Rapp-Giles B.J."/>
            <person name="Price M.N."/>
            <person name="Lin M."/>
            <person name="Bruce D.C."/>
            <person name="Detter J.C."/>
            <person name="Tapia R."/>
            <person name="Han C.S."/>
            <person name="Goodwin L.A."/>
            <person name="Cheng J.F."/>
            <person name="Pitluck S."/>
            <person name="Copeland A."/>
            <person name="Lucas S."/>
            <person name="Nolan M."/>
            <person name="Lapidus A.L."/>
            <person name="Palumbo A.V."/>
            <person name="Wall J.D."/>
        </authorList>
    </citation>
    <scope>NUCLEOTIDE SEQUENCE [LARGE SCALE GENOMIC DNA]</scope>
    <source>
        <strain evidence="3">ATCC BAA 1058 / DSM 17464 / G20</strain>
    </source>
</reference>
<dbReference type="PANTHER" id="PTHR30087:SF0">
    <property type="entry name" value="INNER MEMBRANE PROTEIN"/>
    <property type="match status" value="1"/>
</dbReference>
<dbReference type="HOGENOM" id="CLU_076318_0_0_7"/>
<accession>Q30WD8</accession>
<dbReference type="Pfam" id="PF04463">
    <property type="entry name" value="2-thiour_desulf"/>
    <property type="match status" value="1"/>
</dbReference>
<evidence type="ECO:0000313" key="2">
    <source>
        <dbReference type="EMBL" id="ABB40008.1"/>
    </source>
</evidence>
<feature type="domain" description="DUF1722" evidence="1">
    <location>
        <begin position="199"/>
        <end position="315"/>
    </location>
</feature>
<dbReference type="eggNOG" id="COG3272">
    <property type="taxonomic scope" value="Bacteria"/>
</dbReference>
<dbReference type="EMBL" id="CP000112">
    <property type="protein sequence ID" value="ABB40008.1"/>
    <property type="molecule type" value="Genomic_DNA"/>
</dbReference>
<dbReference type="PANTHER" id="PTHR30087">
    <property type="entry name" value="INNER MEMBRANE PROTEIN"/>
    <property type="match status" value="1"/>
</dbReference>
<dbReference type="Pfam" id="PF08349">
    <property type="entry name" value="DUF1722"/>
    <property type="match status" value="1"/>
</dbReference>
<dbReference type="Proteomes" id="UP000002710">
    <property type="component" value="Chromosome"/>
</dbReference>
<evidence type="ECO:0000259" key="1">
    <source>
        <dbReference type="Pfam" id="PF08349"/>
    </source>
</evidence>
<dbReference type="AlphaFoldDB" id="Q30WD8"/>
<keyword evidence="3" id="KW-1185">Reference proteome</keyword>
<evidence type="ECO:0000313" key="3">
    <source>
        <dbReference type="Proteomes" id="UP000002710"/>
    </source>
</evidence>
<dbReference type="eggNOG" id="COG1683">
    <property type="taxonomic scope" value="Bacteria"/>
</dbReference>
<gene>
    <name evidence="2" type="ordered locus">Dde_3214</name>
</gene>
<proteinExistence type="predicted"/>
<organism evidence="2 3">
    <name type="scientific">Oleidesulfovibrio alaskensis (strain ATCC BAA-1058 / DSM 17464 / G20)</name>
    <name type="common">Desulfovibrio alaskensis</name>
    <dbReference type="NCBI Taxonomy" id="207559"/>
    <lineage>
        <taxon>Bacteria</taxon>
        <taxon>Pseudomonadati</taxon>
        <taxon>Thermodesulfobacteriota</taxon>
        <taxon>Desulfovibrionia</taxon>
        <taxon>Desulfovibrionales</taxon>
        <taxon>Desulfovibrionaceae</taxon>
        <taxon>Oleidesulfovibrio</taxon>
    </lineage>
</organism>
<name>Q30WD8_OLEA2</name>
<dbReference type="KEGG" id="dde:Dde_3214"/>
<dbReference type="RefSeq" id="WP_011368959.1">
    <property type="nucleotide sequence ID" value="NC_007519.1"/>
</dbReference>
<dbReference type="InterPro" id="IPR013560">
    <property type="entry name" value="DUF1722"/>
</dbReference>
<dbReference type="STRING" id="207559.Dde_3214"/>
<dbReference type="PIRSF" id="PIRSF037004">
    <property type="entry name" value="UCP037004"/>
    <property type="match status" value="1"/>
</dbReference>
<dbReference type="InterPro" id="IPR017087">
    <property type="entry name" value="UCP037004"/>
</dbReference>